<dbReference type="EMBL" id="NHRY01000276">
    <property type="protein sequence ID" value="PPQ25923.1"/>
    <property type="molecule type" value="Genomic_DNA"/>
</dbReference>
<sequence>MSIGSYAARDPDRAAIIDSSTGETVTYRQLDERSNRFAQYLHAAGLRRGDTVALFMENNLRFLEIVWAARRSGLYLTAVNRYLTADEAAYIVADCDAQVLVSSFARADVAASLPARLPQCRHFLMTDGTIDGWTSYEAATAAHPPRPLDEQWLGDLMLYSSGTTGRPKGVRRPLQPVKFDQDDALMQFVRGYGFNEATVYLSPAPLYHAAPLIFSIGVHGTGGTIVMMPRFDPETVLALIEQYKVTHSQFVPTMFVRMLKLPEDVRHRYDLSSHRVAIHAAAPCPVEVKRAMIDWWGPIIHEYYGGTEGNGMTRIESAEWLAHPGSVGRPIIGVLHICDEEGRDLPAGEPGIVYFERETMPFSYYKDPERTRASQHPLHPNWSTLGDVGYVDADGYLYLTDRKAFMIISGGVNIYPREIEDRLVGHPAVRDVAVFGLPDPDMGEQVKAVVELMDGRAASHALEEELIAYARSHLAHYKVPKTVDFTDALPRLPTGKLYKQGLRREYLARMNPPAVSTTGAR</sequence>
<evidence type="ECO:0000259" key="3">
    <source>
        <dbReference type="Pfam" id="PF00501"/>
    </source>
</evidence>
<gene>
    <name evidence="5" type="ORF">CCS01_31650</name>
</gene>
<dbReference type="InterPro" id="IPR025110">
    <property type="entry name" value="AMP-bd_C"/>
</dbReference>
<dbReference type="SUPFAM" id="SSF56801">
    <property type="entry name" value="Acetyl-CoA synthetase-like"/>
    <property type="match status" value="1"/>
</dbReference>
<dbReference type="GO" id="GO:0031956">
    <property type="term" value="F:medium-chain fatty acid-CoA ligase activity"/>
    <property type="evidence" value="ECO:0007669"/>
    <property type="project" value="TreeGrafter"/>
</dbReference>
<keyword evidence="6" id="KW-1185">Reference proteome</keyword>
<proteinExistence type="inferred from homology"/>
<evidence type="ECO:0000256" key="2">
    <source>
        <dbReference type="ARBA" id="ARBA00022598"/>
    </source>
</evidence>
<dbReference type="InterPro" id="IPR000873">
    <property type="entry name" value="AMP-dep_synth/lig_dom"/>
</dbReference>
<comment type="caution">
    <text evidence="5">The sequence shown here is derived from an EMBL/GenBank/DDBJ whole genome shotgun (WGS) entry which is preliminary data.</text>
</comment>
<dbReference type="GO" id="GO:0006631">
    <property type="term" value="P:fatty acid metabolic process"/>
    <property type="evidence" value="ECO:0007669"/>
    <property type="project" value="TreeGrafter"/>
</dbReference>
<dbReference type="PANTHER" id="PTHR43201:SF5">
    <property type="entry name" value="MEDIUM-CHAIN ACYL-COA LIGASE ACSF2, MITOCHONDRIAL"/>
    <property type="match status" value="1"/>
</dbReference>
<dbReference type="PROSITE" id="PS00455">
    <property type="entry name" value="AMP_BINDING"/>
    <property type="match status" value="1"/>
</dbReference>
<dbReference type="AlphaFoldDB" id="A0A2S6MU83"/>
<dbReference type="RefSeq" id="WP_104523281.1">
    <property type="nucleotide sequence ID" value="NZ_NHRY01000276.1"/>
</dbReference>
<dbReference type="Pfam" id="PF00501">
    <property type="entry name" value="AMP-binding"/>
    <property type="match status" value="1"/>
</dbReference>
<evidence type="ECO:0000259" key="4">
    <source>
        <dbReference type="Pfam" id="PF13193"/>
    </source>
</evidence>
<accession>A0A2S6MU83</accession>
<name>A0A2S6MU83_RHOGL</name>
<feature type="domain" description="AMP-dependent synthetase/ligase" evidence="3">
    <location>
        <begin position="7"/>
        <end position="360"/>
    </location>
</feature>
<dbReference type="InterPro" id="IPR020845">
    <property type="entry name" value="AMP-binding_CS"/>
</dbReference>
<dbReference type="Pfam" id="PF13193">
    <property type="entry name" value="AMP-binding_C"/>
    <property type="match status" value="1"/>
</dbReference>
<evidence type="ECO:0000313" key="5">
    <source>
        <dbReference type="EMBL" id="PPQ25923.1"/>
    </source>
</evidence>
<protein>
    <submittedName>
        <fullName evidence="5">Acyl-CoA synthetase</fullName>
    </submittedName>
</protein>
<dbReference type="InterPro" id="IPR042099">
    <property type="entry name" value="ANL_N_sf"/>
</dbReference>
<dbReference type="Gene3D" id="3.30.300.30">
    <property type="match status" value="1"/>
</dbReference>
<evidence type="ECO:0000313" key="6">
    <source>
        <dbReference type="Proteomes" id="UP000239724"/>
    </source>
</evidence>
<reference evidence="5 6" key="1">
    <citation type="journal article" date="2018" name="Arch. Microbiol.">
        <title>New insights into the metabolic potential of the phototrophic purple bacterium Rhodopila globiformis DSM 161(T) from its draft genome sequence and evidence for a vanadium-dependent nitrogenase.</title>
        <authorList>
            <person name="Imhoff J.F."/>
            <person name="Rahn T."/>
            <person name="Kunzel S."/>
            <person name="Neulinger S.C."/>
        </authorList>
    </citation>
    <scope>NUCLEOTIDE SEQUENCE [LARGE SCALE GENOMIC DNA]</scope>
    <source>
        <strain evidence="5 6">DSM 161</strain>
    </source>
</reference>
<dbReference type="Gene3D" id="3.40.50.12780">
    <property type="entry name" value="N-terminal domain of ligase-like"/>
    <property type="match status" value="1"/>
</dbReference>
<dbReference type="Proteomes" id="UP000239724">
    <property type="component" value="Unassembled WGS sequence"/>
</dbReference>
<dbReference type="InterPro" id="IPR045851">
    <property type="entry name" value="AMP-bd_C_sf"/>
</dbReference>
<keyword evidence="2" id="KW-0436">Ligase</keyword>
<dbReference type="PANTHER" id="PTHR43201">
    <property type="entry name" value="ACYL-COA SYNTHETASE"/>
    <property type="match status" value="1"/>
</dbReference>
<organism evidence="5 6">
    <name type="scientific">Rhodopila globiformis</name>
    <name type="common">Rhodopseudomonas globiformis</name>
    <dbReference type="NCBI Taxonomy" id="1071"/>
    <lineage>
        <taxon>Bacteria</taxon>
        <taxon>Pseudomonadati</taxon>
        <taxon>Pseudomonadota</taxon>
        <taxon>Alphaproteobacteria</taxon>
        <taxon>Acetobacterales</taxon>
        <taxon>Acetobacteraceae</taxon>
        <taxon>Rhodopila</taxon>
    </lineage>
</organism>
<dbReference type="OrthoDB" id="9803968at2"/>
<evidence type="ECO:0000256" key="1">
    <source>
        <dbReference type="ARBA" id="ARBA00006432"/>
    </source>
</evidence>
<feature type="domain" description="AMP-binding enzyme C-terminal" evidence="4">
    <location>
        <begin position="418"/>
        <end position="496"/>
    </location>
</feature>
<comment type="similarity">
    <text evidence="1">Belongs to the ATP-dependent AMP-binding enzyme family.</text>
</comment>